<dbReference type="Gene3D" id="3.30.56.110">
    <property type="entry name" value="Protein of unknown function DUF2237"/>
    <property type="match status" value="1"/>
</dbReference>
<dbReference type="PANTHER" id="PTHR37466:SF1">
    <property type="entry name" value="SLR1628 PROTEIN"/>
    <property type="match status" value="1"/>
</dbReference>
<dbReference type="EMBL" id="KF900578">
    <property type="protein sequence ID" value="AIF00003.1"/>
    <property type="molecule type" value="Genomic_DNA"/>
</dbReference>
<dbReference type="InterPro" id="IPR018714">
    <property type="entry name" value="DUF2237"/>
</dbReference>
<protein>
    <recommendedName>
        <fullName evidence="2">DUF2237 domain-containing protein</fullName>
    </recommendedName>
</protein>
<accession>A0A075GEA9</accession>
<dbReference type="PANTHER" id="PTHR37466">
    <property type="entry name" value="SLR1628 PROTEIN"/>
    <property type="match status" value="1"/>
</dbReference>
<dbReference type="AlphaFoldDB" id="A0A075GEA9"/>
<dbReference type="Pfam" id="PF09996">
    <property type="entry name" value="DUF2237"/>
    <property type="match status" value="1"/>
</dbReference>
<organism evidence="1">
    <name type="scientific">uncultured marine group II/III euryarchaeote KM3_127_D04</name>
    <dbReference type="NCBI Taxonomy" id="1457857"/>
    <lineage>
        <taxon>Archaea</taxon>
        <taxon>Methanobacteriati</taxon>
        <taxon>Methanobacteriota</taxon>
        <taxon>environmental samples</taxon>
    </lineage>
</organism>
<reference evidence="1" key="1">
    <citation type="journal article" date="2014" name="Genome Biol. Evol.">
        <title>Pangenome evidence for extensive interdomain horizontal transfer affecting lineage core and shell genes in uncultured planktonic thaumarchaeota and euryarchaeota.</title>
        <authorList>
            <person name="Deschamps P."/>
            <person name="Zivanovic Y."/>
            <person name="Moreira D."/>
            <person name="Rodriguez-Valera F."/>
            <person name="Lopez-Garcia P."/>
        </authorList>
    </citation>
    <scope>NUCLEOTIDE SEQUENCE</scope>
</reference>
<proteinExistence type="predicted"/>
<evidence type="ECO:0008006" key="2">
    <source>
        <dbReference type="Google" id="ProtNLM"/>
    </source>
</evidence>
<name>A0A075GEA9_9EURY</name>
<evidence type="ECO:0000313" key="1">
    <source>
        <dbReference type="EMBL" id="AIF00003.1"/>
    </source>
</evidence>
<sequence length="123" mass="13313">MHDSINVLGGELETCSLAPKTGWFRDGCCNTDARDRGSHTVCCILTQEFLEFARSRGNDLITPAPEHGFPGLKPGDRWCVCAQTWQDAVEAGVACPVVLEATHEEALVACDIELLEAHAESAE</sequence>